<feature type="region of interest" description="Disordered" evidence="1">
    <location>
        <begin position="1"/>
        <end position="27"/>
    </location>
</feature>
<dbReference type="CDD" id="cd00030">
    <property type="entry name" value="C2"/>
    <property type="match status" value="1"/>
</dbReference>
<feature type="domain" description="C2" evidence="2">
    <location>
        <begin position="1540"/>
        <end position="1668"/>
    </location>
</feature>
<dbReference type="GO" id="GO:0061511">
    <property type="term" value="P:centriole elongation"/>
    <property type="evidence" value="ECO:0007669"/>
    <property type="project" value="TreeGrafter"/>
</dbReference>
<evidence type="ECO:0000259" key="2">
    <source>
        <dbReference type="PROSITE" id="PS50004"/>
    </source>
</evidence>
<reference evidence="3" key="1">
    <citation type="submission" date="2023-07" db="EMBL/GenBank/DDBJ databases">
        <title>Chromosome-level Genome Assembly of Striped Snakehead (Channa striata).</title>
        <authorList>
            <person name="Liu H."/>
        </authorList>
    </citation>
    <scope>NUCLEOTIDE SEQUENCE</scope>
    <source>
        <strain evidence="3">Gz</strain>
        <tissue evidence="3">Muscle</tissue>
    </source>
</reference>
<feature type="domain" description="C2" evidence="2">
    <location>
        <begin position="703"/>
        <end position="832"/>
    </location>
</feature>
<feature type="compositionally biased region" description="Polar residues" evidence="1">
    <location>
        <begin position="648"/>
        <end position="667"/>
    </location>
</feature>
<dbReference type="GO" id="GO:0060271">
    <property type="term" value="P:cilium assembly"/>
    <property type="evidence" value="ECO:0007669"/>
    <property type="project" value="TreeGrafter"/>
</dbReference>
<feature type="compositionally biased region" description="Basic residues" evidence="1">
    <location>
        <begin position="1"/>
        <end position="17"/>
    </location>
</feature>
<name>A0AA88N3C5_CHASR</name>
<evidence type="ECO:0000313" key="3">
    <source>
        <dbReference type="EMBL" id="KAK2846825.1"/>
    </source>
</evidence>
<feature type="compositionally biased region" description="Polar residues" evidence="1">
    <location>
        <begin position="2075"/>
        <end position="2090"/>
    </location>
</feature>
<dbReference type="Proteomes" id="UP001187415">
    <property type="component" value="Unassembled WGS sequence"/>
</dbReference>
<proteinExistence type="predicted"/>
<feature type="region of interest" description="Disordered" evidence="1">
    <location>
        <begin position="201"/>
        <end position="234"/>
    </location>
</feature>
<dbReference type="Pfam" id="PF00168">
    <property type="entry name" value="C2"/>
    <property type="match status" value="3"/>
</dbReference>
<feature type="region of interest" description="Disordered" evidence="1">
    <location>
        <begin position="1819"/>
        <end position="1843"/>
    </location>
</feature>
<protein>
    <recommendedName>
        <fullName evidence="2">C2 domain-containing protein</fullName>
    </recommendedName>
</protein>
<feature type="region of interest" description="Disordered" evidence="1">
    <location>
        <begin position="1867"/>
        <end position="1973"/>
    </location>
</feature>
<feature type="compositionally biased region" description="Low complexity" evidence="1">
    <location>
        <begin position="1897"/>
        <end position="1914"/>
    </location>
</feature>
<feature type="domain" description="C2" evidence="2">
    <location>
        <begin position="1097"/>
        <end position="1253"/>
    </location>
</feature>
<feature type="compositionally biased region" description="Low complexity" evidence="1">
    <location>
        <begin position="1523"/>
        <end position="1534"/>
    </location>
</feature>
<dbReference type="GO" id="GO:0005814">
    <property type="term" value="C:centriole"/>
    <property type="evidence" value="ECO:0007669"/>
    <property type="project" value="TreeGrafter"/>
</dbReference>
<dbReference type="PANTHER" id="PTHR21254">
    <property type="entry name" value="C2 DOMAIN-CONTAINING PROTEIN 3"/>
    <property type="match status" value="1"/>
</dbReference>
<dbReference type="GO" id="GO:0034451">
    <property type="term" value="C:centriolar satellite"/>
    <property type="evidence" value="ECO:0007669"/>
    <property type="project" value="TreeGrafter"/>
</dbReference>
<dbReference type="SMART" id="SM00239">
    <property type="entry name" value="C2"/>
    <property type="match status" value="3"/>
</dbReference>
<dbReference type="Pfam" id="PF25339">
    <property type="entry name" value="C2_C2CD3_N"/>
    <property type="match status" value="1"/>
</dbReference>
<feature type="region of interest" description="Disordered" evidence="1">
    <location>
        <begin position="2025"/>
        <end position="2108"/>
    </location>
</feature>
<feature type="region of interest" description="Disordered" evidence="1">
    <location>
        <begin position="2139"/>
        <end position="2193"/>
    </location>
</feature>
<dbReference type="PROSITE" id="PS50004">
    <property type="entry name" value="C2"/>
    <property type="match status" value="3"/>
</dbReference>
<organism evidence="3 4">
    <name type="scientific">Channa striata</name>
    <name type="common">Snakehead murrel</name>
    <name type="synonym">Ophicephalus striatus</name>
    <dbReference type="NCBI Taxonomy" id="64152"/>
    <lineage>
        <taxon>Eukaryota</taxon>
        <taxon>Metazoa</taxon>
        <taxon>Chordata</taxon>
        <taxon>Craniata</taxon>
        <taxon>Vertebrata</taxon>
        <taxon>Euteleostomi</taxon>
        <taxon>Actinopterygii</taxon>
        <taxon>Neopterygii</taxon>
        <taxon>Teleostei</taxon>
        <taxon>Neoteleostei</taxon>
        <taxon>Acanthomorphata</taxon>
        <taxon>Anabantaria</taxon>
        <taxon>Anabantiformes</taxon>
        <taxon>Channoidei</taxon>
        <taxon>Channidae</taxon>
        <taxon>Channa</taxon>
    </lineage>
</organism>
<evidence type="ECO:0000256" key="1">
    <source>
        <dbReference type="SAM" id="MobiDB-lite"/>
    </source>
</evidence>
<evidence type="ECO:0000313" key="4">
    <source>
        <dbReference type="Proteomes" id="UP001187415"/>
    </source>
</evidence>
<feature type="region of interest" description="Disordered" evidence="1">
    <location>
        <begin position="370"/>
        <end position="391"/>
    </location>
</feature>
<feature type="compositionally biased region" description="Basic and acidic residues" evidence="1">
    <location>
        <begin position="1946"/>
        <end position="1956"/>
    </location>
</feature>
<feature type="region of interest" description="Disordered" evidence="1">
    <location>
        <begin position="1497"/>
        <end position="1542"/>
    </location>
</feature>
<feature type="compositionally biased region" description="Basic and acidic residues" evidence="1">
    <location>
        <begin position="1831"/>
        <end position="1841"/>
    </location>
</feature>
<feature type="region of interest" description="Disordered" evidence="1">
    <location>
        <begin position="638"/>
        <end position="697"/>
    </location>
</feature>
<feature type="compositionally biased region" description="Basic and acidic residues" evidence="1">
    <location>
        <begin position="2054"/>
        <end position="2068"/>
    </location>
</feature>
<feature type="compositionally biased region" description="Acidic residues" evidence="1">
    <location>
        <begin position="1957"/>
        <end position="1969"/>
    </location>
</feature>
<comment type="caution">
    <text evidence="3">The sequence shown here is derived from an EMBL/GenBank/DDBJ whole genome shotgun (WGS) entry which is preliminary data.</text>
</comment>
<keyword evidence="4" id="KW-1185">Reference proteome</keyword>
<dbReference type="Gene3D" id="2.60.40.150">
    <property type="entry name" value="C2 domain"/>
    <property type="match status" value="2"/>
</dbReference>
<dbReference type="GO" id="GO:0071539">
    <property type="term" value="P:protein localization to centrosome"/>
    <property type="evidence" value="ECO:0007669"/>
    <property type="project" value="TreeGrafter"/>
</dbReference>
<accession>A0AA88N3C5</accession>
<feature type="compositionally biased region" description="Basic and acidic residues" evidence="1">
    <location>
        <begin position="2174"/>
        <end position="2193"/>
    </location>
</feature>
<dbReference type="SUPFAM" id="SSF49562">
    <property type="entry name" value="C2 domain (Calcium/lipid-binding domain, CaLB)"/>
    <property type="match status" value="3"/>
</dbReference>
<dbReference type="InterPro" id="IPR057537">
    <property type="entry name" value="C2_C2CD3_N"/>
</dbReference>
<feature type="compositionally biased region" description="Polar residues" evidence="1">
    <location>
        <begin position="1867"/>
        <end position="1882"/>
    </location>
</feature>
<dbReference type="InterPro" id="IPR000008">
    <property type="entry name" value="C2_dom"/>
</dbReference>
<dbReference type="PANTHER" id="PTHR21254:SF1">
    <property type="entry name" value="C2 DOMAIN-CONTAINING PROTEIN 3"/>
    <property type="match status" value="1"/>
</dbReference>
<gene>
    <name evidence="3" type="ORF">Q5P01_009824</name>
</gene>
<dbReference type="EMBL" id="JAUPFM010000007">
    <property type="protein sequence ID" value="KAK2846825.1"/>
    <property type="molecule type" value="Genomic_DNA"/>
</dbReference>
<sequence length="2193" mass="242738">MKGKKQKGIKAGNIRRKAPSDVSPSTSLPPLVEGQLRCFLRVTVSRVLWTVPKPPPAALVRLRWWGESSSGTHFLLKDGLQQSQKTTESTSRFPIRCGPKQFTSYLTDMGSLVLEVLTKPDHLPVARAQVAGISSLSMSHPISGFYTLVSPTSEKMGELQVSLNLEPLTEAYDGSSSGPTTDFSVEGQQVAKSFSAANGKVSIRSSNDTPRGKDYLYFQSGQNDKGEDGSLENQMPITSKSQKITTTVNPVIHEPSGQTSGDILSVLLERGDKLRSAMVASALKCDVDPAPALKDTPFPLPKDNSLPPFKPLSSPFGMFLENILQADSSVKQSDVAEVSGLDGPTDMDSRAVDLLLGSLNTAPLPLLNGEISSPESLSGPNSVCWDSDPNDPQYDQSLLENLFYTTPVTDTKPVDTEVEAQETSKNQPKQLTQFGPQFREVNSEPQSSADAGGVPPGLSAEQLTVLSSFRLVRVTIDSLTVPEGTTSRKALTKGKPPRPLTSKKCTYFVEYVFPISSALSHDCSKAGDGEVTRAVSSKVKGGVVKFQQLSEFPAHFSTPTVEKWWETDLIFKIYSQKSDQKKPVPMGKAVHPLRCLLQSKELRQSLILPVQNLQGNSETREVGEIKVSLELTTDIKDGQSKVAGSGGSLSQTAPSQQRDTGSRSQCLDTGKQELPAHSLEDSRLNVGSPQKASEEPFPHPTLHTYPHIVGQQANEDAEVLLHTILMVPDGRNFTCGPVQAPNVYLNCKLFWCSETARSVVSWGQANPMFNFVQVTPVALTTKLLERMKNNVMVIEVWQKLGSSGQDKLLGLVKLPLNQFYMSFRDPKIAQLLLQAHYPVLGVDSYMPVVDVFSGSCKGNLRVVLAMGQSEQIAALQRTRAEEHESLCHLVRPVHMLDHQAHSPTKVFVAHREIVTEHLFVIRLEKINGLTPLQSTVWGEADCYVQYSFPCQEANAAANVDTDLIESNVNLKPFRSTTTLCVPDPMLGHTETHVLLAPEGVPVQKLLLSSLSSQGLSSGGGIQFEVWCRYYYPNVRDQLVAKGLLPLSKLCAMVTMQRQHPDEPQMFSLPLFPRTDSPTGHQPQPSGLLDVCIRYKHRPVRSEGSTGRGAAPRVVTLLVQVHRASGLQAAARVISHQDERFGYFASVGVNTYVTVQLSFLPENERTCTRIAEMTFCPEFNHHMEVLCDLLIQKGRGETCSLAEQLEEASAVFTLWNTDSRKAINFSSPKDVMLGTVKIPLADLLHKRKGISGWFGVSVPQEAGRSRHQTSSPQHHILVGGLELSISFAHHSDRERVIKAARDLGWQMAQSDNEMDDDEEPWEEKSRKLSLTFSIPRAWIPVHCLLLQGHSEVERSTYCYFRYKFYDQDAFCSHMRHPRVEEGGEEGQATVSFEGSRTVELRSTRPVMWYLREERLEVELWVAFTKNKTKRPSNTDRLVGSAFVDLSSLAKVPKQKQTLSGVYPLFRRTAADLQGAALRVHITLTAGAVPREMSAVWDTQVDSDSQGELLPEEVETADRPPSPTTPTQSHTQSRHTNITSRTTPDITSVQHTHMSVEESFPVTVAVDQAMHLNLKGCPLAERSEGTPCCCVSYVTADSADPVCTAVIANTDCPMWGHQHECRLSNQLLVDPQQSLVFKVWHKGEVERVLGFASVDLSPLLCGFPSVCGWYNITDFSGQCHGQLKVSVTPLKGVQDLRGQRKTLNEENANNPLTLFQALPLSYHTTATYSTFPSHISHYPEQKITSPDHTDMLFSEGASKSDRHFEHMDKVRLYHQNLQEQTAAHSSCGDISPSSSFLFSTLRKKLSELDNIQRYFSRKLSTPTFPSMTEDDDQAKQQEHRESETDISQLLLKSNQLVGEVNIIIGGLQGQQPATVGPNVQSRSSLAAEHNHQTIPERISSPGSSLDDLSPLPSLLPKMSEDQLDSETEEEKDKPHSKVTVSEDESEEGSNKDTECRQDEESEEEEDEDYDEVVVKQRHLNEVTSLTDKTSPWTTILTDPDRVSLESLEILEEPELSQNQYGSGQMVNLKTFESSGKHTCARQEESESSDSSAGDSDMGRYDERTLHALDERQEEEPNSSTEGSRGTCPSPNMQHVRDTFDDSCSLGNGSSQLQTSAHVEVPNFFLPSQQLEASMRAIRLAPSFFHSPGDPERSASRQSRPRYRRPRQFPNMSPSSMKKEAERISKIFSSHFDDSH</sequence>
<feature type="compositionally biased region" description="Polar residues" evidence="1">
    <location>
        <begin position="370"/>
        <end position="381"/>
    </location>
</feature>
<dbReference type="InterPro" id="IPR035892">
    <property type="entry name" value="C2_domain_sf"/>
</dbReference>